<evidence type="ECO:0000256" key="1">
    <source>
        <dbReference type="SAM" id="MobiDB-lite"/>
    </source>
</evidence>
<proteinExistence type="predicted"/>
<reference evidence="2 3" key="1">
    <citation type="journal article" date="2013" name="PLoS Genet.">
        <title>Comparative genome structure, secondary metabolite, and effector coding capacity across Cochliobolus pathogens.</title>
        <authorList>
            <person name="Condon B.J."/>
            <person name="Leng Y."/>
            <person name="Wu D."/>
            <person name="Bushley K.E."/>
            <person name="Ohm R.A."/>
            <person name="Otillar R."/>
            <person name="Martin J."/>
            <person name="Schackwitz W."/>
            <person name="Grimwood J."/>
            <person name="MohdZainudin N."/>
            <person name="Xue C."/>
            <person name="Wang R."/>
            <person name="Manning V.A."/>
            <person name="Dhillon B."/>
            <person name="Tu Z.J."/>
            <person name="Steffenson B.J."/>
            <person name="Salamov A."/>
            <person name="Sun H."/>
            <person name="Lowry S."/>
            <person name="LaButti K."/>
            <person name="Han J."/>
            <person name="Copeland A."/>
            <person name="Lindquist E."/>
            <person name="Barry K."/>
            <person name="Schmutz J."/>
            <person name="Baker S.E."/>
            <person name="Ciuffetti L.M."/>
            <person name="Grigoriev I.V."/>
            <person name="Zhong S."/>
            <person name="Turgeon B.G."/>
        </authorList>
    </citation>
    <scope>NUCLEOTIDE SEQUENCE [LARGE SCALE GENOMIC DNA]</scope>
    <source>
        <strain evidence="2 3">FI3</strain>
    </source>
</reference>
<dbReference type="EMBL" id="KI968732">
    <property type="protein sequence ID" value="EUN27161.1"/>
    <property type="molecule type" value="Genomic_DNA"/>
</dbReference>
<sequence>MTEIRMSLDQLAEALGDEEEEDDGLEDDGLEDDGLEDDDESIVHVHDDQVADTQAMIQEMEIKEDDVDMDSGDEDVAASRASHVQIQPVKEPLPSTEKYKPPHLRPWSMVDPTYARHRPPAVSAPKPPPAASAQNIPSATSRPSGRICHALSSRCNGSRKCVRSGTGYKSHNGDEDMHVLRADAPAAQHITLLDRRRRGHVVYAPRRNSPTSQFCSGTLLCSRGHYYYYVPALDSAGAPLSQAMDARIVASSDTTHDINVTQQ</sequence>
<evidence type="ECO:0000313" key="3">
    <source>
        <dbReference type="Proteomes" id="UP000054337"/>
    </source>
</evidence>
<feature type="compositionally biased region" description="Polar residues" evidence="1">
    <location>
        <begin position="134"/>
        <end position="143"/>
    </location>
</feature>
<gene>
    <name evidence="2" type="ORF">COCVIDRAFT_15879</name>
</gene>
<dbReference type="GeneID" id="26251738"/>
<dbReference type="AlphaFoldDB" id="W7EFY1"/>
<organism evidence="2 3">
    <name type="scientific">Bipolaris victoriae (strain FI3)</name>
    <name type="common">Victoria blight of oats agent</name>
    <name type="synonym">Cochliobolus victoriae</name>
    <dbReference type="NCBI Taxonomy" id="930091"/>
    <lineage>
        <taxon>Eukaryota</taxon>
        <taxon>Fungi</taxon>
        <taxon>Dikarya</taxon>
        <taxon>Ascomycota</taxon>
        <taxon>Pezizomycotina</taxon>
        <taxon>Dothideomycetes</taxon>
        <taxon>Pleosporomycetidae</taxon>
        <taxon>Pleosporales</taxon>
        <taxon>Pleosporineae</taxon>
        <taxon>Pleosporaceae</taxon>
        <taxon>Bipolaris</taxon>
    </lineage>
</organism>
<dbReference type="HOGENOM" id="CLU_092473_0_0_1"/>
<feature type="compositionally biased region" description="Acidic residues" evidence="1">
    <location>
        <begin position="15"/>
        <end position="39"/>
    </location>
</feature>
<feature type="region of interest" description="Disordered" evidence="1">
    <location>
        <begin position="118"/>
        <end position="145"/>
    </location>
</feature>
<evidence type="ECO:0000313" key="2">
    <source>
        <dbReference type="EMBL" id="EUN27161.1"/>
    </source>
</evidence>
<feature type="region of interest" description="Disordered" evidence="1">
    <location>
        <begin position="1"/>
        <end position="39"/>
    </location>
</feature>
<dbReference type="Proteomes" id="UP000054337">
    <property type="component" value="Unassembled WGS sequence"/>
</dbReference>
<protein>
    <submittedName>
        <fullName evidence="2">Uncharacterized protein</fullName>
    </submittedName>
</protein>
<dbReference type="RefSeq" id="XP_014556708.1">
    <property type="nucleotide sequence ID" value="XM_014701222.1"/>
</dbReference>
<name>W7EFY1_BIPV3</name>
<accession>W7EFY1</accession>
<keyword evidence="3" id="KW-1185">Reference proteome</keyword>